<feature type="region of interest" description="Disordered" evidence="1">
    <location>
        <begin position="1"/>
        <end position="38"/>
    </location>
</feature>
<dbReference type="STRING" id="595434.RISK_003244"/>
<evidence type="ECO:0000313" key="3">
    <source>
        <dbReference type="Proteomes" id="UP000036367"/>
    </source>
</evidence>
<gene>
    <name evidence="2" type="ORF">RISK_003244</name>
</gene>
<evidence type="ECO:0000256" key="1">
    <source>
        <dbReference type="SAM" id="MobiDB-lite"/>
    </source>
</evidence>
<sequence length="38" mass="4091">MTHPSKTKSMIEDHDGSRSAGMTTHNHVSRLGVRPGCA</sequence>
<dbReference type="AlphaFoldDB" id="A0A0J1BDD7"/>
<keyword evidence="3" id="KW-1185">Reference proteome</keyword>
<dbReference type="PATRIC" id="fig|595434.4.peg.3097"/>
<protein>
    <submittedName>
        <fullName evidence="2">Uncharacterized protein</fullName>
    </submittedName>
</protein>
<organism evidence="2 3">
    <name type="scientific">Rhodopirellula islandica</name>
    <dbReference type="NCBI Taxonomy" id="595434"/>
    <lineage>
        <taxon>Bacteria</taxon>
        <taxon>Pseudomonadati</taxon>
        <taxon>Planctomycetota</taxon>
        <taxon>Planctomycetia</taxon>
        <taxon>Pirellulales</taxon>
        <taxon>Pirellulaceae</taxon>
        <taxon>Rhodopirellula</taxon>
    </lineage>
</organism>
<dbReference type="EMBL" id="LECT01000026">
    <property type="protein sequence ID" value="KLU04622.1"/>
    <property type="molecule type" value="Genomic_DNA"/>
</dbReference>
<accession>A0A0J1BDD7</accession>
<proteinExistence type="predicted"/>
<dbReference type="Proteomes" id="UP000036367">
    <property type="component" value="Unassembled WGS sequence"/>
</dbReference>
<name>A0A0J1BDD7_RHOIS</name>
<evidence type="ECO:0000313" key="2">
    <source>
        <dbReference type="EMBL" id="KLU04622.1"/>
    </source>
</evidence>
<comment type="caution">
    <text evidence="2">The sequence shown here is derived from an EMBL/GenBank/DDBJ whole genome shotgun (WGS) entry which is preliminary data.</text>
</comment>
<reference evidence="2" key="1">
    <citation type="submission" date="2015-05" db="EMBL/GenBank/DDBJ databases">
        <title>Permanent draft genome of Rhodopirellula islandicus K833.</title>
        <authorList>
            <person name="Kizina J."/>
            <person name="Richter M."/>
            <person name="Glockner F.O."/>
            <person name="Harder J."/>
        </authorList>
    </citation>
    <scope>NUCLEOTIDE SEQUENCE [LARGE SCALE GENOMIC DNA]</scope>
    <source>
        <strain evidence="2">K833</strain>
    </source>
</reference>